<feature type="non-terminal residue" evidence="1">
    <location>
        <position position="37"/>
    </location>
</feature>
<proteinExistence type="predicted"/>
<comment type="caution">
    <text evidence="1">The sequence shown here is derived from an EMBL/GenBank/DDBJ whole genome shotgun (WGS) entry which is preliminary data.</text>
</comment>
<accession>G5QRB8</accession>
<name>G5QRB8_SALRU</name>
<evidence type="ECO:0000313" key="2">
    <source>
        <dbReference type="Proteomes" id="UP000004903"/>
    </source>
</evidence>
<dbReference type="AlphaFoldDB" id="G5QRB8"/>
<organism evidence="1 2">
    <name type="scientific">Salmonella enterica subsp. enterica serovar Rubislaw str. A4-653</name>
    <dbReference type="NCBI Taxonomy" id="913081"/>
    <lineage>
        <taxon>Bacteria</taxon>
        <taxon>Pseudomonadati</taxon>
        <taxon>Pseudomonadota</taxon>
        <taxon>Gammaproteobacteria</taxon>
        <taxon>Enterobacterales</taxon>
        <taxon>Enterobacteriaceae</taxon>
        <taxon>Salmonella</taxon>
    </lineage>
</organism>
<protein>
    <submittedName>
        <fullName evidence="1">Uncharacterized protein</fullName>
    </submittedName>
</protein>
<evidence type="ECO:0000313" key="1">
    <source>
        <dbReference type="EMBL" id="EHC79728.1"/>
    </source>
</evidence>
<dbReference type="Proteomes" id="UP000004903">
    <property type="component" value="Unassembled WGS sequence"/>
</dbReference>
<sequence>MQDNQMLTLRILGKRVLHLINQQHVINRFTAVTRLGA</sequence>
<reference evidence="1 2" key="1">
    <citation type="journal article" date="2011" name="BMC Genomics">
        <title>Genome sequencing reveals diversification of virulence factor content and possible host adaptation in distinct subpopulations of Salmonella enterica.</title>
        <authorList>
            <person name="den Bakker H.C."/>
            <person name="Moreno Switt A.I."/>
            <person name="Govoni G."/>
            <person name="Cummings C.A."/>
            <person name="Ranieri M.L."/>
            <person name="Degoricija L."/>
            <person name="Hoelzer K."/>
            <person name="Rodriguez-Rivera L.D."/>
            <person name="Brown S."/>
            <person name="Bolchacova E."/>
            <person name="Furtado M.R."/>
            <person name="Wiedmann M."/>
        </authorList>
    </citation>
    <scope>NUCLEOTIDE SEQUENCE [LARGE SCALE GENOMIC DNA]</scope>
    <source>
        <strain evidence="1 2">A4-653</strain>
    </source>
</reference>
<dbReference type="EMBL" id="AFCT01002054">
    <property type="protein sequence ID" value="EHC79728.1"/>
    <property type="molecule type" value="Genomic_DNA"/>
</dbReference>
<gene>
    <name evidence="1" type="ORF">LTSERUB_5686</name>
</gene>